<dbReference type="InterPro" id="IPR000082">
    <property type="entry name" value="SEA_dom"/>
</dbReference>
<dbReference type="AlphaFoldDB" id="A0A7J7JNY4"/>
<keyword evidence="4" id="KW-0768">Sushi</keyword>
<evidence type="ECO:0000256" key="2">
    <source>
        <dbReference type="ARBA" id="ARBA00022737"/>
    </source>
</evidence>
<dbReference type="PROSITE" id="PS50923">
    <property type="entry name" value="SUSHI"/>
    <property type="match status" value="1"/>
</dbReference>
<evidence type="ECO:0000256" key="4">
    <source>
        <dbReference type="PROSITE-ProRule" id="PRU00302"/>
    </source>
</evidence>
<organism evidence="9 10">
    <name type="scientific">Bugula neritina</name>
    <name type="common">Brown bryozoan</name>
    <name type="synonym">Sertularia neritina</name>
    <dbReference type="NCBI Taxonomy" id="10212"/>
    <lineage>
        <taxon>Eukaryota</taxon>
        <taxon>Metazoa</taxon>
        <taxon>Spiralia</taxon>
        <taxon>Lophotrochozoa</taxon>
        <taxon>Bryozoa</taxon>
        <taxon>Gymnolaemata</taxon>
        <taxon>Cheilostomatida</taxon>
        <taxon>Flustrina</taxon>
        <taxon>Buguloidea</taxon>
        <taxon>Bugulidae</taxon>
        <taxon>Bugula</taxon>
    </lineage>
</organism>
<feature type="disulfide bond" evidence="4">
    <location>
        <begin position="28"/>
        <end position="71"/>
    </location>
</feature>
<evidence type="ECO:0000259" key="8">
    <source>
        <dbReference type="PROSITE" id="PS50923"/>
    </source>
</evidence>
<dbReference type="InterPro" id="IPR035976">
    <property type="entry name" value="Sushi/SCR/CCP_sf"/>
</dbReference>
<evidence type="ECO:0000313" key="9">
    <source>
        <dbReference type="EMBL" id="KAF6027136.1"/>
    </source>
</evidence>
<name>A0A7J7JNY4_BUGNE</name>
<dbReference type="InterPro" id="IPR051277">
    <property type="entry name" value="SEZ6_CSMD_C4BPB_Regulators"/>
</dbReference>
<dbReference type="Proteomes" id="UP000593567">
    <property type="component" value="Unassembled WGS sequence"/>
</dbReference>
<evidence type="ECO:0000313" key="10">
    <source>
        <dbReference type="Proteomes" id="UP000593567"/>
    </source>
</evidence>
<sequence length="325" mass="36551">MVDEGDGDPSLSDTDEKRKGKASAQLECFRPEVPAYATISPDTGIYLPGSAVSYKCAIGHTLTDGNITRYCLNSSWTGIPPLCILSDYTCSGILIFSKTKQCVLVKPTLVPYNRAPSSCGLHSKLVSLSSATEDVTINDVKTLMIKSFIDEVWIADYPNVGTTLTNIRCKSFTQKGAIQRSCNRRLPTLCISDLNIPNKQSICGSPPQAPHTQRVDIYTKKLPGNVIQQQCADNSILIRSRVCTCMSSGRWIHLVELVLFVKRLLQLQQQLQQQLQLQLQQQLQQQLQLQLHLQLQQQFQQQLQQKLQQQLQQKLQQQLQQQLQQ</sequence>
<keyword evidence="2" id="KW-0677">Repeat</keyword>
<protein>
    <recommendedName>
        <fullName evidence="11">Sushi domain-containing protein</fullName>
    </recommendedName>
</protein>
<dbReference type="EMBL" id="VXIV02002137">
    <property type="protein sequence ID" value="KAF6027136.1"/>
    <property type="molecule type" value="Genomic_DNA"/>
</dbReference>
<evidence type="ECO:0000256" key="6">
    <source>
        <dbReference type="SAM" id="MobiDB-lite"/>
    </source>
</evidence>
<keyword evidence="5" id="KW-0175">Coiled coil</keyword>
<accession>A0A7J7JNY4</accession>
<keyword evidence="3 4" id="KW-1015">Disulfide bond</keyword>
<evidence type="ECO:0000259" key="7">
    <source>
        <dbReference type="PROSITE" id="PS50024"/>
    </source>
</evidence>
<evidence type="ECO:0000256" key="5">
    <source>
        <dbReference type="SAM" id="Coils"/>
    </source>
</evidence>
<proteinExistence type="predicted"/>
<gene>
    <name evidence="9" type="ORF">EB796_014558</name>
</gene>
<feature type="domain" description="SEA" evidence="7">
    <location>
        <begin position="283"/>
        <end position="325"/>
    </location>
</feature>
<feature type="region of interest" description="Disordered" evidence="6">
    <location>
        <begin position="1"/>
        <end position="23"/>
    </location>
</feature>
<dbReference type="PROSITE" id="PS50024">
    <property type="entry name" value="SEA"/>
    <property type="match status" value="1"/>
</dbReference>
<dbReference type="PANTHER" id="PTHR45656:SF4">
    <property type="entry name" value="PROTEIN CBR-CLEC-78"/>
    <property type="match status" value="1"/>
</dbReference>
<dbReference type="Pfam" id="PF00084">
    <property type="entry name" value="Sushi"/>
    <property type="match status" value="1"/>
</dbReference>
<feature type="domain" description="Sushi" evidence="8">
    <location>
        <begin position="26"/>
        <end position="85"/>
    </location>
</feature>
<comment type="caution">
    <text evidence="9">The sequence shown here is derived from an EMBL/GenBank/DDBJ whole genome shotgun (WGS) entry which is preliminary data.</text>
</comment>
<feature type="disulfide bond" evidence="4">
    <location>
        <begin position="56"/>
        <end position="83"/>
    </location>
</feature>
<evidence type="ECO:0000256" key="1">
    <source>
        <dbReference type="ARBA" id="ARBA00022729"/>
    </source>
</evidence>
<keyword evidence="1" id="KW-0732">Signal</keyword>
<dbReference type="SMART" id="SM00032">
    <property type="entry name" value="CCP"/>
    <property type="match status" value="2"/>
</dbReference>
<dbReference type="InterPro" id="IPR000436">
    <property type="entry name" value="Sushi_SCR_CCP_dom"/>
</dbReference>
<keyword evidence="10" id="KW-1185">Reference proteome</keyword>
<dbReference type="Gene3D" id="2.10.70.10">
    <property type="entry name" value="Complement Module, domain 1"/>
    <property type="match status" value="1"/>
</dbReference>
<dbReference type="CDD" id="cd00033">
    <property type="entry name" value="CCP"/>
    <property type="match status" value="1"/>
</dbReference>
<evidence type="ECO:0000256" key="3">
    <source>
        <dbReference type="ARBA" id="ARBA00023157"/>
    </source>
</evidence>
<dbReference type="PANTHER" id="PTHR45656">
    <property type="entry name" value="PROTEIN CBR-CLEC-78"/>
    <property type="match status" value="1"/>
</dbReference>
<dbReference type="SUPFAM" id="SSF57535">
    <property type="entry name" value="Complement control module/SCR domain"/>
    <property type="match status" value="2"/>
</dbReference>
<reference evidence="9" key="1">
    <citation type="submission" date="2020-06" db="EMBL/GenBank/DDBJ databases">
        <title>Draft genome of Bugula neritina, a colonial animal packing powerful symbionts and potential medicines.</title>
        <authorList>
            <person name="Rayko M."/>
        </authorList>
    </citation>
    <scope>NUCLEOTIDE SEQUENCE [LARGE SCALE GENOMIC DNA]</scope>
    <source>
        <strain evidence="9">Kwan_BN1</strain>
    </source>
</reference>
<feature type="coiled-coil region" evidence="5">
    <location>
        <begin position="261"/>
        <end position="320"/>
    </location>
</feature>
<evidence type="ECO:0008006" key="11">
    <source>
        <dbReference type="Google" id="ProtNLM"/>
    </source>
</evidence>